<accession>A0A0C3A6E8</accession>
<name>A0A0C3A6E8_SERVB</name>
<dbReference type="EMBL" id="KN824461">
    <property type="protein sequence ID" value="KIM20210.1"/>
    <property type="molecule type" value="Genomic_DNA"/>
</dbReference>
<evidence type="ECO:0000313" key="1">
    <source>
        <dbReference type="EMBL" id="KIM20210.1"/>
    </source>
</evidence>
<dbReference type="Gene3D" id="3.30.420.40">
    <property type="match status" value="2"/>
</dbReference>
<keyword evidence="2" id="KW-1185">Reference proteome</keyword>
<dbReference type="PANTHER" id="PTHR14187">
    <property type="entry name" value="ALPHA KINASE/ELONGATION FACTOR 2 KINASE"/>
    <property type="match status" value="1"/>
</dbReference>
<dbReference type="Proteomes" id="UP000054097">
    <property type="component" value="Unassembled WGS sequence"/>
</dbReference>
<dbReference type="AlphaFoldDB" id="A0A0C3A6E8"/>
<dbReference type="SUPFAM" id="SSF53067">
    <property type="entry name" value="Actin-like ATPase domain"/>
    <property type="match status" value="2"/>
</dbReference>
<gene>
    <name evidence="1" type="ORF">M408DRAFT_145986</name>
</gene>
<evidence type="ECO:0000313" key="2">
    <source>
        <dbReference type="Proteomes" id="UP000054097"/>
    </source>
</evidence>
<dbReference type="STRING" id="933852.A0A0C3A6E8"/>
<reference evidence="1 2" key="1">
    <citation type="submission" date="2014-04" db="EMBL/GenBank/DDBJ databases">
        <authorList>
            <consortium name="DOE Joint Genome Institute"/>
            <person name="Kuo A."/>
            <person name="Zuccaro A."/>
            <person name="Kohler A."/>
            <person name="Nagy L.G."/>
            <person name="Floudas D."/>
            <person name="Copeland A."/>
            <person name="Barry K.W."/>
            <person name="Cichocki N."/>
            <person name="Veneault-Fourrey C."/>
            <person name="LaButti K."/>
            <person name="Lindquist E.A."/>
            <person name="Lipzen A."/>
            <person name="Lundell T."/>
            <person name="Morin E."/>
            <person name="Murat C."/>
            <person name="Sun H."/>
            <person name="Tunlid A."/>
            <person name="Henrissat B."/>
            <person name="Grigoriev I.V."/>
            <person name="Hibbett D.S."/>
            <person name="Martin F."/>
            <person name="Nordberg H.P."/>
            <person name="Cantor M.N."/>
            <person name="Hua S.X."/>
        </authorList>
    </citation>
    <scope>NUCLEOTIDE SEQUENCE [LARGE SCALE GENOMIC DNA]</scope>
    <source>
        <strain evidence="1 2">MAFF 305830</strain>
    </source>
</reference>
<proteinExistence type="predicted"/>
<organism evidence="1 2">
    <name type="scientific">Serendipita vermifera MAFF 305830</name>
    <dbReference type="NCBI Taxonomy" id="933852"/>
    <lineage>
        <taxon>Eukaryota</taxon>
        <taxon>Fungi</taxon>
        <taxon>Dikarya</taxon>
        <taxon>Basidiomycota</taxon>
        <taxon>Agaricomycotina</taxon>
        <taxon>Agaricomycetes</taxon>
        <taxon>Sebacinales</taxon>
        <taxon>Serendipitaceae</taxon>
        <taxon>Serendipita</taxon>
    </lineage>
</organism>
<sequence>MPVNYVEEVYKGPEKFLVSMDIGTTQSAVSFAHFAPGTLTCARIVTHWPGQVQSSGEAKIPTVVSYHKGLLRACGEEAISDLEHQDMNVAQWFKLHIHPSTMMRTSHFVIPEMPPGVSVERAYSDMMRYLMDNTQSFFERTTQDGDAIWARLRDKMIIIQASPNGWGIHEQKTIRTAAVRAGIVSRGTAEQMIRFIPEAEAAVHYALARYSDDWLEVGTTFAVVDAGGSTVDTTVYQCTSIGPLGLREACPSECVQAGGIFVNRAVEKLLSDRLRGSRFDGHEIMRRILEFFEKELKPKFDGSQDSYQIRFGSIKDTEQDLRISKGRITIAKEDLKAAFDTVVDRIITCCTNTLRNHKAKYILLVGGFGESPYLQRRLSDKFLARGTNVIAVGDYSGKAVAEGATIGYIKKLVKARATKVTFGGCVRELYDQKLHGSRNHCTYIDADGKRRVDHAFHPWVIKGTILEDDFAQRLNYHKSWDASSITKDDLASQLSKITAEVYAWEGDGPIPRWCKDEKGIDMPGMRLVCALDANLSPLASSLTITSDNGVQFYRVNFDVCVYFGGTSPRASLEWREDGDIRHGIAAMIPYVADED</sequence>
<dbReference type="OrthoDB" id="2963168at2759"/>
<protein>
    <recommendedName>
        <fullName evidence="3">Actin-like ATPase domain-containing protein</fullName>
    </recommendedName>
</protein>
<evidence type="ECO:0008006" key="3">
    <source>
        <dbReference type="Google" id="ProtNLM"/>
    </source>
</evidence>
<dbReference type="PANTHER" id="PTHR14187:SF5">
    <property type="entry name" value="HEAT SHOCK 70 KDA PROTEIN 12A"/>
    <property type="match status" value="1"/>
</dbReference>
<dbReference type="InterPro" id="IPR043129">
    <property type="entry name" value="ATPase_NBD"/>
</dbReference>
<dbReference type="Gene3D" id="3.90.640.10">
    <property type="entry name" value="Actin, Chain A, domain 4"/>
    <property type="match status" value="1"/>
</dbReference>
<dbReference type="HOGENOM" id="CLU_009958_4_1_1"/>
<dbReference type="CDD" id="cd10170">
    <property type="entry name" value="ASKHA_NBD_HSP70"/>
    <property type="match status" value="1"/>
</dbReference>
<reference evidence="2" key="2">
    <citation type="submission" date="2015-01" db="EMBL/GenBank/DDBJ databases">
        <title>Evolutionary Origins and Diversification of the Mycorrhizal Mutualists.</title>
        <authorList>
            <consortium name="DOE Joint Genome Institute"/>
            <consortium name="Mycorrhizal Genomics Consortium"/>
            <person name="Kohler A."/>
            <person name="Kuo A."/>
            <person name="Nagy L.G."/>
            <person name="Floudas D."/>
            <person name="Copeland A."/>
            <person name="Barry K.W."/>
            <person name="Cichocki N."/>
            <person name="Veneault-Fourrey C."/>
            <person name="LaButti K."/>
            <person name="Lindquist E.A."/>
            <person name="Lipzen A."/>
            <person name="Lundell T."/>
            <person name="Morin E."/>
            <person name="Murat C."/>
            <person name="Riley R."/>
            <person name="Ohm R."/>
            <person name="Sun H."/>
            <person name="Tunlid A."/>
            <person name="Henrissat B."/>
            <person name="Grigoriev I.V."/>
            <person name="Hibbett D.S."/>
            <person name="Martin F."/>
        </authorList>
    </citation>
    <scope>NUCLEOTIDE SEQUENCE [LARGE SCALE GENOMIC DNA]</scope>
    <source>
        <strain evidence="2">MAFF 305830</strain>
    </source>
</reference>